<organism evidence="1 2">
    <name type="scientific">Escherichia coli</name>
    <dbReference type="NCBI Taxonomy" id="562"/>
    <lineage>
        <taxon>Bacteria</taxon>
        <taxon>Pseudomonadati</taxon>
        <taxon>Pseudomonadota</taxon>
        <taxon>Gammaproteobacteria</taxon>
        <taxon>Enterobacterales</taxon>
        <taxon>Enterobacteriaceae</taxon>
        <taxon>Escherichia</taxon>
    </lineage>
</organism>
<dbReference type="AlphaFoldDB" id="A0A7D7KD69"/>
<name>A0A7D7KD69_ECOLX</name>
<gene>
    <name evidence="1" type="ORF">HVV39_14410</name>
</gene>
<dbReference type="RefSeq" id="WP_000175355.1">
    <property type="nucleotide sequence ID" value="NZ_BFYH01000137.1"/>
</dbReference>
<accession>A0A7D7KD69</accession>
<dbReference type="EMBL" id="CP055981">
    <property type="protein sequence ID" value="QMS39131.1"/>
    <property type="molecule type" value="Genomic_DNA"/>
</dbReference>
<evidence type="ECO:0000313" key="2">
    <source>
        <dbReference type="Proteomes" id="UP000514533"/>
    </source>
</evidence>
<sequence>MTLRLTLIDELIRKQHHYLEDGDLCYCFGEYTARQGAAYSKTNQLIINLKKGYERRAFPDYHYKKAAIEYVAQMLISNIGNLEEYTFVPVPPSKCRTDAAYDDRMTEILRIAQTYEPWLDYRELVVQNVSTIASHTAANRPSPEAIMANYQLNEQLLEGCRPWIVIFDDVLTAGSHFKAMKSLILKHIPDACILGLFVARTTRGAQII</sequence>
<reference evidence="1 2" key="1">
    <citation type="submission" date="2020-06" db="EMBL/GenBank/DDBJ databases">
        <title>REHAB project genomes.</title>
        <authorList>
            <person name="Shaw L.P."/>
        </authorList>
    </citation>
    <scope>NUCLEOTIDE SEQUENCE [LARGE SCALE GENOMIC DNA]</scope>
    <source>
        <strain evidence="1 2">RHB01-C20</strain>
    </source>
</reference>
<evidence type="ECO:0008006" key="3">
    <source>
        <dbReference type="Google" id="ProtNLM"/>
    </source>
</evidence>
<dbReference type="Proteomes" id="UP000514533">
    <property type="component" value="Chromosome"/>
</dbReference>
<evidence type="ECO:0000313" key="1">
    <source>
        <dbReference type="EMBL" id="QMS39131.1"/>
    </source>
</evidence>
<protein>
    <recommendedName>
        <fullName evidence="3">ComF family protein</fullName>
    </recommendedName>
</protein>
<proteinExistence type="predicted"/>